<dbReference type="OrthoDB" id="2423701at2759"/>
<evidence type="ECO:0000256" key="1">
    <source>
        <dbReference type="ARBA" id="ARBA00022737"/>
    </source>
</evidence>
<keyword evidence="1" id="KW-0677">Repeat</keyword>
<keyword evidence="2" id="KW-0802">TPR repeat</keyword>
<keyword evidence="3" id="KW-0175">Coiled coil</keyword>
<dbReference type="EMBL" id="CAIX01000069">
    <property type="protein sequence ID" value="CCI44387.1"/>
    <property type="molecule type" value="Genomic_DNA"/>
</dbReference>
<evidence type="ECO:0000313" key="5">
    <source>
        <dbReference type="Proteomes" id="UP000053237"/>
    </source>
</evidence>
<dbReference type="PANTHER" id="PTHR11242:SF0">
    <property type="entry name" value="TPR_REGION DOMAIN-CONTAINING PROTEIN"/>
    <property type="match status" value="1"/>
</dbReference>
<dbReference type="FunCoup" id="A0A024GD18">
    <property type="interactions" value="44"/>
</dbReference>
<evidence type="ECO:0000313" key="4">
    <source>
        <dbReference type="EMBL" id="CCI44387.1"/>
    </source>
</evidence>
<name>A0A024GD18_9STRA</name>
<dbReference type="SMART" id="SM00028">
    <property type="entry name" value="TPR"/>
    <property type="match status" value="3"/>
</dbReference>
<gene>
    <name evidence="4" type="ORF">BN9_051960</name>
</gene>
<dbReference type="InterPro" id="IPR039663">
    <property type="entry name" value="AIP/AIPL1/TTC9"/>
</dbReference>
<accession>A0A024GD18</accession>
<sequence length="331" mass="38850">MSCMNEQDLSQMLQFVHKGKEMRLMEAENEVANLEAQLKVKKELSAKACALNNDLSSYDWTQTYAKWDAWQDPEEIAQLEQEATDKKSRALNAHKNAMCDHDHSAEQRLMDMTTEEKLLECDRFRLLGNRMYEQGKFQRAASFYHRALVYFEYMFPETKFEIEEHDRLRTTMLLNFAACHLKMMQYDDVIHNTAQLIRQNPRHVKALYMRAKAYRFRDEFDKSICDIKQAIDIVKGEESEDSIVHLLLRELHLTLTKQLAYRIRMKKLSKAMFAEKARLVGSRGNVSHNLYDPKPSRLDKSSDHALIMSQPIMHGMEELYAIVQELEGQND</sequence>
<dbReference type="PANTHER" id="PTHR11242">
    <property type="entry name" value="ARYL HYDROCARBON RECEPTOR INTERACTING PROTEIN RELATED"/>
    <property type="match status" value="1"/>
</dbReference>
<keyword evidence="5" id="KW-1185">Reference proteome</keyword>
<dbReference type="InterPro" id="IPR011990">
    <property type="entry name" value="TPR-like_helical_dom_sf"/>
</dbReference>
<dbReference type="AlphaFoldDB" id="A0A024GD18"/>
<dbReference type="Proteomes" id="UP000053237">
    <property type="component" value="Unassembled WGS sequence"/>
</dbReference>
<evidence type="ECO:0000256" key="3">
    <source>
        <dbReference type="SAM" id="Coils"/>
    </source>
</evidence>
<protein>
    <submittedName>
        <fullName evidence="4">Uncharacterized protein</fullName>
    </submittedName>
</protein>
<dbReference type="InterPro" id="IPR019734">
    <property type="entry name" value="TPR_rpt"/>
</dbReference>
<dbReference type="InParanoid" id="A0A024GD18"/>
<dbReference type="Gene3D" id="1.25.40.10">
    <property type="entry name" value="Tetratricopeptide repeat domain"/>
    <property type="match status" value="1"/>
</dbReference>
<dbReference type="STRING" id="65357.A0A024GD18"/>
<comment type="caution">
    <text evidence="4">The sequence shown here is derived from an EMBL/GenBank/DDBJ whole genome shotgun (WGS) entry which is preliminary data.</text>
</comment>
<proteinExistence type="predicted"/>
<reference evidence="4 5" key="1">
    <citation type="submission" date="2012-05" db="EMBL/GenBank/DDBJ databases">
        <title>Recombination and specialization in a pathogen metapopulation.</title>
        <authorList>
            <person name="Gardiner A."/>
            <person name="Kemen E."/>
            <person name="Schultz-Larsen T."/>
            <person name="MacLean D."/>
            <person name="Van Oosterhout C."/>
            <person name="Jones J.D.G."/>
        </authorList>
    </citation>
    <scope>NUCLEOTIDE SEQUENCE [LARGE SCALE GENOMIC DNA]</scope>
    <source>
        <strain evidence="4 5">Ac Nc2</strain>
    </source>
</reference>
<feature type="coiled-coil region" evidence="3">
    <location>
        <begin position="17"/>
        <end position="44"/>
    </location>
</feature>
<dbReference type="SUPFAM" id="SSF48452">
    <property type="entry name" value="TPR-like"/>
    <property type="match status" value="1"/>
</dbReference>
<evidence type="ECO:0000256" key="2">
    <source>
        <dbReference type="ARBA" id="ARBA00022803"/>
    </source>
</evidence>
<organism evidence="4 5">
    <name type="scientific">Albugo candida</name>
    <dbReference type="NCBI Taxonomy" id="65357"/>
    <lineage>
        <taxon>Eukaryota</taxon>
        <taxon>Sar</taxon>
        <taxon>Stramenopiles</taxon>
        <taxon>Oomycota</taxon>
        <taxon>Peronosporomycetes</taxon>
        <taxon>Albuginales</taxon>
        <taxon>Albuginaceae</taxon>
        <taxon>Albugo</taxon>
    </lineage>
</organism>